<keyword evidence="2" id="KW-1133">Transmembrane helix</keyword>
<dbReference type="PANTHER" id="PTHR32098:SF5">
    <property type="entry name" value="LYCOPENE BETA_EPSILON CYCLASE PROTEIN"/>
    <property type="match status" value="1"/>
</dbReference>
<name>A0AAV1I408_9CHLO</name>
<dbReference type="InterPro" id="IPR036188">
    <property type="entry name" value="FAD/NAD-bd_sf"/>
</dbReference>
<feature type="compositionally biased region" description="Polar residues" evidence="1">
    <location>
        <begin position="11"/>
        <end position="22"/>
    </location>
</feature>
<keyword evidence="2" id="KW-0472">Membrane</keyword>
<dbReference type="EMBL" id="CAUYUE010000006">
    <property type="protein sequence ID" value="CAK0781241.1"/>
    <property type="molecule type" value="Genomic_DNA"/>
</dbReference>
<accession>A0AAV1I408</accession>
<gene>
    <name evidence="3" type="ORF">CVIRNUC_005322</name>
</gene>
<comment type="caution">
    <text evidence="3">The sequence shown here is derived from an EMBL/GenBank/DDBJ whole genome shotgun (WGS) entry which is preliminary data.</text>
</comment>
<keyword evidence="2" id="KW-0812">Transmembrane</keyword>
<dbReference type="AlphaFoldDB" id="A0AAV1I408"/>
<keyword evidence="4" id="KW-1185">Reference proteome</keyword>
<evidence type="ECO:0000313" key="4">
    <source>
        <dbReference type="Proteomes" id="UP001314263"/>
    </source>
</evidence>
<organism evidence="3 4">
    <name type="scientific">Coccomyxa viridis</name>
    <dbReference type="NCBI Taxonomy" id="1274662"/>
    <lineage>
        <taxon>Eukaryota</taxon>
        <taxon>Viridiplantae</taxon>
        <taxon>Chlorophyta</taxon>
        <taxon>core chlorophytes</taxon>
        <taxon>Trebouxiophyceae</taxon>
        <taxon>Trebouxiophyceae incertae sedis</taxon>
        <taxon>Coccomyxaceae</taxon>
        <taxon>Coccomyxa</taxon>
    </lineage>
</organism>
<dbReference type="Gene3D" id="3.50.50.60">
    <property type="entry name" value="FAD/NAD(P)-binding domain"/>
    <property type="match status" value="1"/>
</dbReference>
<feature type="compositionally biased region" description="Basic and acidic residues" evidence="1">
    <location>
        <begin position="57"/>
        <end position="77"/>
    </location>
</feature>
<protein>
    <submittedName>
        <fullName evidence="3">Uncharacterized protein</fullName>
    </submittedName>
</protein>
<dbReference type="PANTHER" id="PTHR32098">
    <property type="entry name" value="LYCOPENE BETA/EPSILON CYCLASE PROTEIN"/>
    <property type="match status" value="1"/>
</dbReference>
<dbReference type="SUPFAM" id="SSF51905">
    <property type="entry name" value="FAD/NAD(P)-binding domain"/>
    <property type="match status" value="1"/>
</dbReference>
<feature type="transmembrane region" description="Helical" evidence="2">
    <location>
        <begin position="868"/>
        <end position="886"/>
    </location>
</feature>
<evidence type="ECO:0000313" key="3">
    <source>
        <dbReference type="EMBL" id="CAK0781241.1"/>
    </source>
</evidence>
<reference evidence="3 4" key="1">
    <citation type="submission" date="2023-10" db="EMBL/GenBank/DDBJ databases">
        <authorList>
            <person name="Maclean D."/>
            <person name="Macfadyen A."/>
        </authorList>
    </citation>
    <scope>NUCLEOTIDE SEQUENCE [LARGE SCALE GENOMIC DNA]</scope>
</reference>
<evidence type="ECO:0000256" key="1">
    <source>
        <dbReference type="SAM" id="MobiDB-lite"/>
    </source>
</evidence>
<proteinExistence type="predicted"/>
<dbReference type="Proteomes" id="UP001314263">
    <property type="component" value="Unassembled WGS sequence"/>
</dbReference>
<evidence type="ECO:0000256" key="2">
    <source>
        <dbReference type="SAM" id="Phobius"/>
    </source>
</evidence>
<sequence length="931" mass="100910">MNLGKGARSAAGSTTELASTISDFEEVRLEDMSRSASGEEVGWSGEEESIASQGARPADEAATHKAQDKEGDAKDKAAAAPGGQDVAPDNLAPAKEGEPEISWRGTRTGPEPNTVNADGEPIYDPLKDLEFATAKVAEVAGQAAIKVSHKLVDKASAASRSLSQDAEISKHWMSLKDSATKAGTNISKIADNMSTWWANLDPVQKGSPSPEGHGSRPVATQDADRIQELFGFSEEEEVMESFDVKLRQTLSCTHNTFTTPQEIDIPGTMYITDKHTCFATASGDVCFSLPHKTQQTVKKLLQGVGSGACEVLLIAFGKEEHVVFTGFQAADLTSALALLEHLTSSECSAASPQNAFVAERPTAAANDVERFLSRVPGGGALENLERADNAWKRLCDATVMPFKEVIRETREPLQAVSGMQHLDVVVLGGTLGIFLAATLARQGKKVAVVERGKLRGRAQEWNISRADMKVFMDLGLLTEAELEEVLVSEFNPVRMGFRGITEITTRDVLNCGASPERLLDIVKQRFLDAGGMLLEGAAFESAQVHPEAVRVDISSQDASLSGSLAAGAGGAGARLETSFAQSSHSKVALACSVLVDAMGSFSPVAAQARRGRKPDSVVLMVGSCSHGLPSRPGADLLYSFAPLNRERKLQYFWEVFPAQDGVTTYMFAYTDPSPGRASLKEVYEDYLQLLPQYQEIDSLEDVTCIRPFFGFVPNWIDSPLQPITSRLLHIGDSAGNRSQLSFAGFGAMARHLPRLTEGLMYVLDNGTVSRGALSMLQPKSPAMDMTAAMQFTMGTRSNQDLDAADPEVINEYLGSSFKHMANYGEKVYRPFMQDYLQASCLFKVVAGQIRNEPGQLVKMTMFMRSPRAGAMFASSFAGIMLYDALYRLACLMRPVHEQLLKPFPALLFRWRCLVSQFELGSANDYKEPEAL</sequence>
<feature type="region of interest" description="Disordered" evidence="1">
    <location>
        <begin position="1"/>
        <end position="121"/>
    </location>
</feature>